<dbReference type="AlphaFoldDB" id="A0A067QEF4"/>
<evidence type="ECO:0000313" key="4">
    <source>
        <dbReference type="EMBL" id="KDQ60966.1"/>
    </source>
</evidence>
<dbReference type="HOGENOM" id="CLU_053888_2_0_1"/>
<dbReference type="STRING" id="933084.A0A067QEF4"/>
<sequence>MVPSFKALSLAGAASLLLFLQGVGAQTTNAVCMSTYAWSDNSRGQSPCLVAAYLQGACNGGQYTVDALPANTHYIGPTLALTNQCQCSTVTYSLMSACGSCQNRTIETWSTWSFNCSSVYVGVYPQNIPLGTAVPAWAYLDVTKADIFDPAAAEALNAPESTATSSKPTGSLTSSGPSSGTASSTTTGPPSSTSTAAGKKSNTGAIAGGVVAGVVVLALIVAGVAFYLMRKRRADRNAPSAMYGVQPPMSDAGYSNPPYIQQPAPMTPSKYYDPSDPSTFPPSPVGSPTIHTTSSGYAGYPRPGQYTGVPEL</sequence>
<keyword evidence="2" id="KW-1133">Transmembrane helix</keyword>
<dbReference type="OrthoDB" id="3362711at2759"/>
<keyword evidence="5" id="KW-1185">Reference proteome</keyword>
<feature type="compositionally biased region" description="Low complexity" evidence="1">
    <location>
        <begin position="164"/>
        <end position="200"/>
    </location>
</feature>
<feature type="signal peptide" evidence="3">
    <location>
        <begin position="1"/>
        <end position="25"/>
    </location>
</feature>
<keyword evidence="2" id="KW-0812">Transmembrane</keyword>
<evidence type="ECO:0000256" key="1">
    <source>
        <dbReference type="SAM" id="MobiDB-lite"/>
    </source>
</evidence>
<feature type="region of interest" description="Disordered" evidence="1">
    <location>
        <begin position="263"/>
        <end position="312"/>
    </location>
</feature>
<evidence type="ECO:0000256" key="3">
    <source>
        <dbReference type="SAM" id="SignalP"/>
    </source>
</evidence>
<dbReference type="Proteomes" id="UP000027265">
    <property type="component" value="Unassembled WGS sequence"/>
</dbReference>
<protein>
    <submittedName>
        <fullName evidence="4">Uncharacterized protein</fullName>
    </submittedName>
</protein>
<feature type="transmembrane region" description="Helical" evidence="2">
    <location>
        <begin position="205"/>
        <end position="228"/>
    </location>
</feature>
<keyword evidence="2" id="KW-0472">Membrane</keyword>
<proteinExistence type="predicted"/>
<evidence type="ECO:0000313" key="5">
    <source>
        <dbReference type="Proteomes" id="UP000027265"/>
    </source>
</evidence>
<dbReference type="EMBL" id="KL197713">
    <property type="protein sequence ID" value="KDQ60966.1"/>
    <property type="molecule type" value="Genomic_DNA"/>
</dbReference>
<gene>
    <name evidence="4" type="ORF">JAAARDRAFT_31964</name>
</gene>
<dbReference type="Gene3D" id="1.20.5.510">
    <property type="entry name" value="Single helix bin"/>
    <property type="match status" value="1"/>
</dbReference>
<feature type="chain" id="PRO_5001643967" evidence="3">
    <location>
        <begin position="26"/>
        <end position="312"/>
    </location>
</feature>
<reference evidence="5" key="1">
    <citation type="journal article" date="2014" name="Proc. Natl. Acad. Sci. U.S.A.">
        <title>Extensive sampling of basidiomycete genomes demonstrates inadequacy of the white-rot/brown-rot paradigm for wood decay fungi.</title>
        <authorList>
            <person name="Riley R."/>
            <person name="Salamov A.A."/>
            <person name="Brown D.W."/>
            <person name="Nagy L.G."/>
            <person name="Floudas D."/>
            <person name="Held B.W."/>
            <person name="Levasseur A."/>
            <person name="Lombard V."/>
            <person name="Morin E."/>
            <person name="Otillar R."/>
            <person name="Lindquist E.A."/>
            <person name="Sun H."/>
            <person name="LaButti K.M."/>
            <person name="Schmutz J."/>
            <person name="Jabbour D."/>
            <person name="Luo H."/>
            <person name="Baker S.E."/>
            <person name="Pisabarro A.G."/>
            <person name="Walton J.D."/>
            <person name="Blanchette R.A."/>
            <person name="Henrissat B."/>
            <person name="Martin F."/>
            <person name="Cullen D."/>
            <person name="Hibbett D.S."/>
            <person name="Grigoriev I.V."/>
        </authorList>
    </citation>
    <scope>NUCLEOTIDE SEQUENCE [LARGE SCALE GENOMIC DNA]</scope>
    <source>
        <strain evidence="5">MUCL 33604</strain>
    </source>
</reference>
<dbReference type="InParanoid" id="A0A067QEF4"/>
<accession>A0A067QEF4</accession>
<keyword evidence="3" id="KW-0732">Signal</keyword>
<organism evidence="4 5">
    <name type="scientific">Jaapia argillacea MUCL 33604</name>
    <dbReference type="NCBI Taxonomy" id="933084"/>
    <lineage>
        <taxon>Eukaryota</taxon>
        <taxon>Fungi</taxon>
        <taxon>Dikarya</taxon>
        <taxon>Basidiomycota</taxon>
        <taxon>Agaricomycotina</taxon>
        <taxon>Agaricomycetes</taxon>
        <taxon>Agaricomycetidae</taxon>
        <taxon>Jaapiales</taxon>
        <taxon>Jaapiaceae</taxon>
        <taxon>Jaapia</taxon>
    </lineage>
</organism>
<evidence type="ECO:0000256" key="2">
    <source>
        <dbReference type="SAM" id="Phobius"/>
    </source>
</evidence>
<name>A0A067QEF4_9AGAM</name>
<feature type="region of interest" description="Disordered" evidence="1">
    <location>
        <begin position="158"/>
        <end position="200"/>
    </location>
</feature>